<sequence length="82" mass="9547">MACSTDTQPLRSLKELWEWERSKANGRLVGKPLSNYTQRAQRKWLSDNALLKAVYRAALVVYGRFCVFLTSVRHYSNDERVP</sequence>
<keyword evidence="2" id="KW-1185">Reference proteome</keyword>
<evidence type="ECO:0000313" key="2">
    <source>
        <dbReference type="Proteomes" id="UP000031036"/>
    </source>
</evidence>
<comment type="caution">
    <text evidence="1">The sequence shown here is derived from an EMBL/GenBank/DDBJ whole genome shotgun (WGS) entry which is preliminary data.</text>
</comment>
<dbReference type="EMBL" id="JPKZ01002267">
    <property type="protein sequence ID" value="KHN77559.1"/>
    <property type="molecule type" value="Genomic_DNA"/>
</dbReference>
<gene>
    <name evidence="1" type="ORF">Tcan_12465</name>
</gene>
<organism evidence="1 2">
    <name type="scientific">Toxocara canis</name>
    <name type="common">Canine roundworm</name>
    <dbReference type="NCBI Taxonomy" id="6265"/>
    <lineage>
        <taxon>Eukaryota</taxon>
        <taxon>Metazoa</taxon>
        <taxon>Ecdysozoa</taxon>
        <taxon>Nematoda</taxon>
        <taxon>Chromadorea</taxon>
        <taxon>Rhabditida</taxon>
        <taxon>Spirurina</taxon>
        <taxon>Ascaridomorpha</taxon>
        <taxon>Ascaridoidea</taxon>
        <taxon>Toxocaridae</taxon>
        <taxon>Toxocara</taxon>
    </lineage>
</organism>
<name>A0A0B2V7R9_TOXCA</name>
<dbReference type="Proteomes" id="UP000031036">
    <property type="component" value="Unassembled WGS sequence"/>
</dbReference>
<dbReference type="AlphaFoldDB" id="A0A0B2V7R9"/>
<evidence type="ECO:0000313" key="1">
    <source>
        <dbReference type="EMBL" id="KHN77559.1"/>
    </source>
</evidence>
<protein>
    <submittedName>
        <fullName evidence="1">Uncharacterized protein</fullName>
    </submittedName>
</protein>
<proteinExistence type="predicted"/>
<accession>A0A0B2V7R9</accession>
<dbReference type="OrthoDB" id="284473at2759"/>
<reference evidence="1 2" key="1">
    <citation type="submission" date="2014-11" db="EMBL/GenBank/DDBJ databases">
        <title>Genetic blueprint of the zoonotic pathogen Toxocara canis.</title>
        <authorList>
            <person name="Zhu X.-Q."/>
            <person name="Korhonen P.K."/>
            <person name="Cai H."/>
            <person name="Young N.D."/>
            <person name="Nejsum P."/>
            <person name="von Samson-Himmelstjerna G."/>
            <person name="Boag P.R."/>
            <person name="Tan P."/>
            <person name="Li Q."/>
            <person name="Min J."/>
            <person name="Yang Y."/>
            <person name="Wang X."/>
            <person name="Fang X."/>
            <person name="Hall R.S."/>
            <person name="Hofmann A."/>
            <person name="Sternberg P.W."/>
            <person name="Jex A.R."/>
            <person name="Gasser R.B."/>
        </authorList>
    </citation>
    <scope>NUCLEOTIDE SEQUENCE [LARGE SCALE GENOMIC DNA]</scope>
    <source>
        <strain evidence="1">PN_DK_2014</strain>
    </source>
</reference>